<keyword evidence="2" id="KW-0472">Membrane</keyword>
<dbReference type="Proteomes" id="UP001301012">
    <property type="component" value="Unassembled WGS sequence"/>
</dbReference>
<evidence type="ECO:0000256" key="2">
    <source>
        <dbReference type="SAM" id="Phobius"/>
    </source>
</evidence>
<gene>
    <name evidence="3" type="ORF">QOZ84_07830</name>
</gene>
<feature type="region of interest" description="Disordered" evidence="1">
    <location>
        <begin position="56"/>
        <end position="79"/>
    </location>
</feature>
<protein>
    <submittedName>
        <fullName evidence="3">Uncharacterized protein</fullName>
    </submittedName>
</protein>
<sequence>MERWYKLNLGFGLFGILIFIASMMFFKKMPLFLLPAMFGIGIIFKSLKNIYKNEQPTANKKSKKFDYSSTNRKKNHKNK</sequence>
<dbReference type="RefSeq" id="WP_284132396.1">
    <property type="nucleotide sequence ID" value="NZ_JASKYM010000002.1"/>
</dbReference>
<dbReference type="EMBL" id="JASKYM010000002">
    <property type="protein sequence ID" value="MDK2563456.1"/>
    <property type="molecule type" value="Genomic_DNA"/>
</dbReference>
<evidence type="ECO:0000256" key="1">
    <source>
        <dbReference type="SAM" id="MobiDB-lite"/>
    </source>
</evidence>
<comment type="caution">
    <text evidence="3">The sequence shown here is derived from an EMBL/GenBank/DDBJ whole genome shotgun (WGS) entry which is preliminary data.</text>
</comment>
<keyword evidence="4" id="KW-1185">Reference proteome</keyword>
<evidence type="ECO:0000313" key="3">
    <source>
        <dbReference type="EMBL" id="MDK2563456.1"/>
    </source>
</evidence>
<name>A0ABT7E968_9FIRM</name>
<organism evidence="3 4">
    <name type="scientific">Romboutsia sedimentorum</name>
    <dbReference type="NCBI Taxonomy" id="1368474"/>
    <lineage>
        <taxon>Bacteria</taxon>
        <taxon>Bacillati</taxon>
        <taxon>Bacillota</taxon>
        <taxon>Clostridia</taxon>
        <taxon>Peptostreptococcales</taxon>
        <taxon>Peptostreptococcaceae</taxon>
        <taxon>Romboutsia</taxon>
    </lineage>
</organism>
<feature type="transmembrane region" description="Helical" evidence="2">
    <location>
        <begin position="7"/>
        <end position="26"/>
    </location>
</feature>
<evidence type="ECO:0000313" key="4">
    <source>
        <dbReference type="Proteomes" id="UP001301012"/>
    </source>
</evidence>
<keyword evidence="2" id="KW-0812">Transmembrane</keyword>
<proteinExistence type="predicted"/>
<feature type="transmembrane region" description="Helical" evidence="2">
    <location>
        <begin position="32"/>
        <end position="51"/>
    </location>
</feature>
<reference evidence="3 4" key="1">
    <citation type="submission" date="2023-05" db="EMBL/GenBank/DDBJ databases">
        <title>Rombocin, a short stable natural nisin variant, displays selective antimicrobial activity against Listeria monocytogenes and employs dual mode of action to kill target bacterial strains.</title>
        <authorList>
            <person name="Wambui J."/>
            <person name="Stephan R."/>
            <person name="Kuipers O.P."/>
        </authorList>
    </citation>
    <scope>NUCLEOTIDE SEQUENCE [LARGE SCALE GENOMIC DNA]</scope>
    <source>
        <strain evidence="3 4">RC002</strain>
    </source>
</reference>
<keyword evidence="2" id="KW-1133">Transmembrane helix</keyword>
<accession>A0ABT7E968</accession>